<evidence type="ECO:0008006" key="3">
    <source>
        <dbReference type="Google" id="ProtNLM"/>
    </source>
</evidence>
<dbReference type="Proteomes" id="UP000535937">
    <property type="component" value="Unassembled WGS sequence"/>
</dbReference>
<dbReference type="EMBL" id="JACHWZ010000002">
    <property type="protein sequence ID" value="MBB3059579.1"/>
    <property type="molecule type" value="Genomic_DNA"/>
</dbReference>
<reference evidence="1 2" key="1">
    <citation type="submission" date="2020-08" db="EMBL/GenBank/DDBJ databases">
        <title>Genomic Encyclopedia of Type Strains, Phase III (KMG-III): the genomes of soil and plant-associated and newly described type strains.</title>
        <authorList>
            <person name="Whitman W."/>
        </authorList>
    </citation>
    <scope>NUCLEOTIDE SEQUENCE [LARGE SCALE GENOMIC DNA]</scope>
    <source>
        <strain evidence="1 2">CECT 8799</strain>
    </source>
</reference>
<organism evidence="1 2">
    <name type="scientific">Microbulbifer rhizosphaerae</name>
    <dbReference type="NCBI Taxonomy" id="1562603"/>
    <lineage>
        <taxon>Bacteria</taxon>
        <taxon>Pseudomonadati</taxon>
        <taxon>Pseudomonadota</taxon>
        <taxon>Gammaproteobacteria</taxon>
        <taxon>Cellvibrionales</taxon>
        <taxon>Microbulbiferaceae</taxon>
        <taxon>Microbulbifer</taxon>
    </lineage>
</organism>
<proteinExistence type="predicted"/>
<dbReference type="RefSeq" id="WP_183456140.1">
    <property type="nucleotide sequence ID" value="NZ_JACHWZ010000002.1"/>
</dbReference>
<accession>A0A7W4Z8U6</accession>
<protein>
    <recommendedName>
        <fullName evidence="3">Outer membrane protein beta-barrel domain-containing protein</fullName>
    </recommendedName>
</protein>
<gene>
    <name evidence="1" type="ORF">FHS09_000387</name>
</gene>
<keyword evidence="2" id="KW-1185">Reference proteome</keyword>
<sequence length="180" mass="19832">MKVIYLIPLILFIADISSANELVVSYAPSATVKADIDESEMNGSPYSRLSLDSGTAKGVRWVPHSKLYYVDFTLLESERDVQGENNNNYKSVSAGVRFIREFTIDEDLNAYLGCTTGVGAAEFSIDRSKIRSMAEASFKGGLVFRDTFTVGPEVKFQFVGSPGETVARVLLFNLNAGFRF</sequence>
<comment type="caution">
    <text evidence="1">The sequence shown here is derived from an EMBL/GenBank/DDBJ whole genome shotgun (WGS) entry which is preliminary data.</text>
</comment>
<name>A0A7W4Z8U6_9GAMM</name>
<evidence type="ECO:0000313" key="1">
    <source>
        <dbReference type="EMBL" id="MBB3059579.1"/>
    </source>
</evidence>
<dbReference type="AlphaFoldDB" id="A0A7W4Z8U6"/>
<evidence type="ECO:0000313" key="2">
    <source>
        <dbReference type="Proteomes" id="UP000535937"/>
    </source>
</evidence>